<dbReference type="SUPFAM" id="SSF55785">
    <property type="entry name" value="PYP-like sensor domain (PAS domain)"/>
    <property type="match status" value="1"/>
</dbReference>
<dbReference type="InterPro" id="IPR035965">
    <property type="entry name" value="PAS-like_dom_sf"/>
</dbReference>
<dbReference type="PROSITE" id="PS50887">
    <property type="entry name" value="GGDEF"/>
    <property type="match status" value="1"/>
</dbReference>
<dbReference type="InterPro" id="IPR035919">
    <property type="entry name" value="EAL_sf"/>
</dbReference>
<feature type="domain" description="EAL" evidence="1">
    <location>
        <begin position="441"/>
        <end position="692"/>
    </location>
</feature>
<dbReference type="InterPro" id="IPR000014">
    <property type="entry name" value="PAS"/>
</dbReference>
<dbReference type="Pfam" id="PF00563">
    <property type="entry name" value="EAL"/>
    <property type="match status" value="1"/>
</dbReference>
<dbReference type="PROSITE" id="PS50883">
    <property type="entry name" value="EAL"/>
    <property type="match status" value="1"/>
</dbReference>
<dbReference type="SUPFAM" id="SSF141868">
    <property type="entry name" value="EAL domain-like"/>
    <property type="match status" value="1"/>
</dbReference>
<feature type="domain" description="GGDEF" evidence="2">
    <location>
        <begin position="297"/>
        <end position="430"/>
    </location>
</feature>
<evidence type="ECO:0000259" key="1">
    <source>
        <dbReference type="PROSITE" id="PS50883"/>
    </source>
</evidence>
<dbReference type="AlphaFoldDB" id="A0A1A6C7A1"/>
<protein>
    <submittedName>
        <fullName evidence="3">Diguanylate phosphodiesterase</fullName>
    </submittedName>
</protein>
<dbReference type="InterPro" id="IPR029787">
    <property type="entry name" value="Nucleotide_cyclase"/>
</dbReference>
<dbReference type="SMART" id="SM00267">
    <property type="entry name" value="GGDEF"/>
    <property type="match status" value="1"/>
</dbReference>
<evidence type="ECO:0000313" key="4">
    <source>
        <dbReference type="Proteomes" id="UP000029273"/>
    </source>
</evidence>
<sequence length="692" mass="77454">MDTKRLAPIIVTTDLNEAEELISAIRNSGFAIRPAVVSTDDALREQLQATPADLLIFDTDKSELTLDALKTLISDAGKHLPVIALTHQPVADPVPYIEAGADDVVLASNHAHLEHVVVRTAQAQINWRALKHAQAQVRESEKRCQLLLESSKDAVGYAHEGMHIYANRSYLDLFGFGDMDEIEGVPLMDLVTRGERGNVKEFLRQYARGGEPEQTLSTHLLTVSGDEFEAELAFSPASIDGEDCTQIVIHRQDGNAKELEKQIHFLSQRDLMTGLFNRQHFMDLLKETVADATRGLGNRAVILLALDRFEALKETFGISGSDMVLVDFAKLIEKEINEQDIACRFDGNRFIVLTHTWQADALQAYMDRLVTAVANHICELDGRSIASPASLGASVIDENAPDANEVLARAERAFKQASGAGGGQGVLYRPREGEMSQKQLDDLWSKRLREAIKENRMRLLFQPVVSLNGEHGEHYNVYMRMLDDKGQPVAAREFMPSAERTGAAKMLDRWVLHHALKQLAARLREDRRTALFIKLTAGSLQDPEMLPWLAEQLKENRISGELLVFEIKTGIAVNYLRQAREFQKGLRQIHCRLALDDFGIGANPFQLLKQVPADYLKFDGSFMDDLPNSPENQETLKLLTSQAHTENRMVIAQRVEDPQVLPTLWGIGINYIQGNFLQVPSERMDYDFTAMG</sequence>
<reference evidence="3 4" key="1">
    <citation type="journal article" date="2014" name="Genome Announc.">
        <title>Draft Genome Sequence of the Iron-Oxidizing, Acidophilic, and Halotolerant 'Thiobacillus prosperus' Type Strain DSM 5130.</title>
        <authorList>
            <person name="Ossandon F.J."/>
            <person name="Cardenas J.P."/>
            <person name="Corbett M."/>
            <person name="Quatrini R."/>
            <person name="Holmes D.S."/>
            <person name="Watkin E."/>
        </authorList>
    </citation>
    <scope>NUCLEOTIDE SEQUENCE [LARGE SCALE GENOMIC DNA]</scope>
    <source>
        <strain evidence="3 4">DSM 5130</strain>
    </source>
</reference>
<gene>
    <name evidence="3" type="ORF">Thpro_020157</name>
</gene>
<dbReference type="CDD" id="cd01948">
    <property type="entry name" value="EAL"/>
    <property type="match status" value="1"/>
</dbReference>
<name>A0A1A6C7A1_9GAMM</name>
<dbReference type="EMBL" id="JQSG02000001">
    <property type="protein sequence ID" value="OBS10441.1"/>
    <property type="molecule type" value="Genomic_DNA"/>
</dbReference>
<dbReference type="CDD" id="cd00130">
    <property type="entry name" value="PAS"/>
    <property type="match status" value="1"/>
</dbReference>
<dbReference type="Gene3D" id="3.20.20.450">
    <property type="entry name" value="EAL domain"/>
    <property type="match status" value="1"/>
</dbReference>
<dbReference type="OrthoDB" id="7052318at2"/>
<dbReference type="SMART" id="SM00052">
    <property type="entry name" value="EAL"/>
    <property type="match status" value="1"/>
</dbReference>
<dbReference type="SUPFAM" id="SSF55073">
    <property type="entry name" value="Nucleotide cyclase"/>
    <property type="match status" value="1"/>
</dbReference>
<dbReference type="InterPro" id="IPR050706">
    <property type="entry name" value="Cyclic-di-GMP_PDE-like"/>
</dbReference>
<dbReference type="NCBIfam" id="TIGR00229">
    <property type="entry name" value="sensory_box"/>
    <property type="match status" value="1"/>
</dbReference>
<accession>A0A1A6C7A1</accession>
<dbReference type="InterPro" id="IPR001633">
    <property type="entry name" value="EAL_dom"/>
</dbReference>
<dbReference type="PANTHER" id="PTHR33121:SF23">
    <property type="entry name" value="CYCLIC DI-GMP PHOSPHODIESTERASE PDEB"/>
    <property type="match status" value="1"/>
</dbReference>
<dbReference type="InterPro" id="IPR011006">
    <property type="entry name" value="CheY-like_superfamily"/>
</dbReference>
<dbReference type="SUPFAM" id="SSF52172">
    <property type="entry name" value="CheY-like"/>
    <property type="match status" value="1"/>
</dbReference>
<dbReference type="InterPro" id="IPR013656">
    <property type="entry name" value="PAS_4"/>
</dbReference>
<comment type="caution">
    <text evidence="3">The sequence shown here is derived from an EMBL/GenBank/DDBJ whole genome shotgun (WGS) entry which is preliminary data.</text>
</comment>
<dbReference type="CDD" id="cd01949">
    <property type="entry name" value="GGDEF"/>
    <property type="match status" value="1"/>
</dbReference>
<organism evidence="3 4">
    <name type="scientific">Acidihalobacter prosperus</name>
    <dbReference type="NCBI Taxonomy" id="160660"/>
    <lineage>
        <taxon>Bacteria</taxon>
        <taxon>Pseudomonadati</taxon>
        <taxon>Pseudomonadota</taxon>
        <taxon>Gammaproteobacteria</taxon>
        <taxon>Chromatiales</taxon>
        <taxon>Ectothiorhodospiraceae</taxon>
        <taxon>Acidihalobacter</taxon>
    </lineage>
</organism>
<dbReference type="InterPro" id="IPR043128">
    <property type="entry name" value="Rev_trsase/Diguanyl_cyclase"/>
</dbReference>
<dbReference type="Pfam" id="PF00990">
    <property type="entry name" value="GGDEF"/>
    <property type="match status" value="1"/>
</dbReference>
<evidence type="ECO:0000259" key="2">
    <source>
        <dbReference type="PROSITE" id="PS50887"/>
    </source>
</evidence>
<dbReference type="PANTHER" id="PTHR33121">
    <property type="entry name" value="CYCLIC DI-GMP PHOSPHODIESTERASE PDEF"/>
    <property type="match status" value="1"/>
</dbReference>
<dbReference type="STRING" id="160660.BJI67_09285"/>
<dbReference type="InterPro" id="IPR000160">
    <property type="entry name" value="GGDEF_dom"/>
</dbReference>
<dbReference type="NCBIfam" id="TIGR00254">
    <property type="entry name" value="GGDEF"/>
    <property type="match status" value="1"/>
</dbReference>
<dbReference type="Pfam" id="PF08448">
    <property type="entry name" value="PAS_4"/>
    <property type="match status" value="1"/>
</dbReference>
<keyword evidence="4" id="KW-1185">Reference proteome</keyword>
<dbReference type="Gene3D" id="3.30.70.270">
    <property type="match status" value="1"/>
</dbReference>
<dbReference type="GO" id="GO:0071111">
    <property type="term" value="F:cyclic-guanylate-specific phosphodiesterase activity"/>
    <property type="evidence" value="ECO:0007669"/>
    <property type="project" value="InterPro"/>
</dbReference>
<proteinExistence type="predicted"/>
<dbReference type="Gene3D" id="3.30.450.20">
    <property type="entry name" value="PAS domain"/>
    <property type="match status" value="1"/>
</dbReference>
<dbReference type="RefSeq" id="WP_038087280.1">
    <property type="nucleotide sequence ID" value="NZ_JQSG02000001.1"/>
</dbReference>
<evidence type="ECO:0000313" key="3">
    <source>
        <dbReference type="EMBL" id="OBS10441.1"/>
    </source>
</evidence>
<dbReference type="Proteomes" id="UP000029273">
    <property type="component" value="Unassembled WGS sequence"/>
</dbReference>